<evidence type="ECO:0000256" key="1">
    <source>
        <dbReference type="SAM" id="SignalP"/>
    </source>
</evidence>
<feature type="signal peptide" evidence="1">
    <location>
        <begin position="1"/>
        <end position="29"/>
    </location>
</feature>
<reference evidence="2 3" key="1">
    <citation type="submission" date="2020-02" db="EMBL/GenBank/DDBJ databases">
        <title>The draft genome of Grimontia sedimenta sp. nov., isolated from benthic sediments near coral reefs south of Kuwait.</title>
        <authorList>
            <person name="Mahmoud H.M."/>
            <person name="Jose L."/>
            <person name="Eapen S."/>
        </authorList>
    </citation>
    <scope>NUCLEOTIDE SEQUENCE [LARGE SCALE GENOMIC DNA]</scope>
    <source>
        <strain evidence="2 3">S25</strain>
    </source>
</reference>
<comment type="caution">
    <text evidence="2">The sequence shown here is derived from an EMBL/GenBank/DDBJ whole genome shotgun (WGS) entry which is preliminary data.</text>
</comment>
<gene>
    <name evidence="2" type="ORF">G5S52_14910</name>
</gene>
<keyword evidence="1" id="KW-0732">Signal</keyword>
<dbReference type="EMBL" id="JAALDL010000011">
    <property type="protein sequence ID" value="NGN98889.1"/>
    <property type="molecule type" value="Genomic_DNA"/>
</dbReference>
<dbReference type="SMART" id="SM00028">
    <property type="entry name" value="TPR"/>
    <property type="match status" value="2"/>
</dbReference>
<dbReference type="Proteomes" id="UP000473008">
    <property type="component" value="Unassembled WGS sequence"/>
</dbReference>
<feature type="chain" id="PRO_5027072801" evidence="1">
    <location>
        <begin position="30"/>
        <end position="394"/>
    </location>
</feature>
<dbReference type="SUPFAM" id="SSF48452">
    <property type="entry name" value="TPR-like"/>
    <property type="match status" value="2"/>
</dbReference>
<keyword evidence="3" id="KW-1185">Reference proteome</keyword>
<accession>A0A6M1RN14</accession>
<organism evidence="2 3">
    <name type="scientific">Grimontia sedimenti</name>
    <dbReference type="NCBI Taxonomy" id="2711294"/>
    <lineage>
        <taxon>Bacteria</taxon>
        <taxon>Pseudomonadati</taxon>
        <taxon>Pseudomonadota</taxon>
        <taxon>Gammaproteobacteria</taxon>
        <taxon>Vibrionales</taxon>
        <taxon>Vibrionaceae</taxon>
        <taxon>Grimontia</taxon>
    </lineage>
</organism>
<dbReference type="AlphaFoldDB" id="A0A6M1RN14"/>
<dbReference type="RefSeq" id="WP_165015269.1">
    <property type="nucleotide sequence ID" value="NZ_JAALDL010000011.1"/>
</dbReference>
<dbReference type="InterPro" id="IPR011990">
    <property type="entry name" value="TPR-like_helical_dom_sf"/>
</dbReference>
<sequence>MKRFIQQLVSRRSVLILLVGALFLPSSNASELSAVTARQLQKALEFQAEEQWQQAAEALESAAKPTDYDNAFVNRMLGVVYWQKGEALKAINALYAAVNSHVLEAEAQQDSERMLADLLMTQSRYQDALKLYYPLSETPELSRKDHGEIWLRIAQAHYQDEQYSKALKGINAHLKLASAKPSSLSLKLGSQLKLKHWKGSTRTLKQLIAIEPGKKTWWIQLVGSYQRLNDKKQMLNTLVLATREGIKLSDSEKMMMAQLYQQQGVPEKAAAVMAVVNQGGEDTTRLVMEASYWQQAKEWDKAIGAWERAATDAPKYYWVAAQLSLQHGHYRKALSLLDKVDNPEKASDVELARALAYDKLDELDKALLHAKRADALKPSSQSHSWIQYLSQKTK</sequence>
<evidence type="ECO:0000313" key="2">
    <source>
        <dbReference type="EMBL" id="NGN98889.1"/>
    </source>
</evidence>
<protein>
    <submittedName>
        <fullName evidence="2">Tetratricopeptide repeat protein</fullName>
    </submittedName>
</protein>
<name>A0A6M1RN14_9GAMM</name>
<dbReference type="InterPro" id="IPR019734">
    <property type="entry name" value="TPR_rpt"/>
</dbReference>
<evidence type="ECO:0000313" key="3">
    <source>
        <dbReference type="Proteomes" id="UP000473008"/>
    </source>
</evidence>
<proteinExistence type="predicted"/>
<dbReference type="Pfam" id="PF13432">
    <property type="entry name" value="TPR_16"/>
    <property type="match status" value="2"/>
</dbReference>
<dbReference type="Gene3D" id="1.25.40.10">
    <property type="entry name" value="Tetratricopeptide repeat domain"/>
    <property type="match status" value="3"/>
</dbReference>